<name>A0A1Z5KJT0_FISSO</name>
<feature type="compositionally biased region" description="Basic and acidic residues" evidence="18">
    <location>
        <begin position="784"/>
        <end position="798"/>
    </location>
</feature>
<accession>A0A1Z5KJT0</accession>
<dbReference type="PANTHER" id="PTHR10139">
    <property type="entry name" value="DOUBLE-STRAND BREAK REPAIR PROTEIN MRE11"/>
    <property type="match status" value="1"/>
</dbReference>
<keyword evidence="12 16" id="KW-0234">DNA repair</keyword>
<gene>
    <name evidence="20" type="ORF">FisN_21Lh036</name>
</gene>
<evidence type="ECO:0000256" key="2">
    <source>
        <dbReference type="ARBA" id="ARBA00004123"/>
    </source>
</evidence>
<dbReference type="InterPro" id="IPR038487">
    <property type="entry name" value="Mre11_capping_dom"/>
</dbReference>
<dbReference type="GO" id="GO:0008296">
    <property type="term" value="F:3'-5'-DNA exonuclease activity"/>
    <property type="evidence" value="ECO:0007669"/>
    <property type="project" value="InterPro"/>
</dbReference>
<comment type="subcellular location">
    <subcellularLocation>
        <location evidence="3">Chromosome</location>
    </subcellularLocation>
    <subcellularLocation>
        <location evidence="2 16">Nucleus</location>
    </subcellularLocation>
</comment>
<dbReference type="GO" id="GO:0030870">
    <property type="term" value="C:Mre11 complex"/>
    <property type="evidence" value="ECO:0007669"/>
    <property type="project" value="UniProtKB-UniRule"/>
</dbReference>
<dbReference type="GO" id="GO:0035861">
    <property type="term" value="C:site of double-strand break"/>
    <property type="evidence" value="ECO:0007669"/>
    <property type="project" value="TreeGrafter"/>
</dbReference>
<dbReference type="Gene3D" id="3.30.110.110">
    <property type="entry name" value="Mre11, capping domain"/>
    <property type="match status" value="1"/>
</dbReference>
<feature type="compositionally biased region" description="Acidic residues" evidence="18">
    <location>
        <begin position="708"/>
        <end position="742"/>
    </location>
</feature>
<keyword evidence="5" id="KW-0158">Chromosome</keyword>
<comment type="similarity">
    <text evidence="4 16">Belongs to the MRE11/RAD32 family.</text>
</comment>
<dbReference type="FunFam" id="3.60.21.10:FF:000011">
    <property type="entry name" value="Double-strand break repair protein"/>
    <property type="match status" value="1"/>
</dbReference>
<proteinExistence type="inferred from homology"/>
<dbReference type="EMBL" id="BDSP01000248">
    <property type="protein sequence ID" value="GAX26570.1"/>
    <property type="molecule type" value="Genomic_DNA"/>
</dbReference>
<keyword evidence="8 16" id="KW-0255">Endonuclease</keyword>
<feature type="region of interest" description="Disordered" evidence="18">
    <location>
        <begin position="536"/>
        <end position="820"/>
    </location>
</feature>
<keyword evidence="21" id="KW-1185">Reference proteome</keyword>
<feature type="compositionally biased region" description="Acidic residues" evidence="18">
    <location>
        <begin position="678"/>
        <end position="687"/>
    </location>
</feature>
<dbReference type="SMART" id="SM01347">
    <property type="entry name" value="Mre11_DNA_bind"/>
    <property type="match status" value="1"/>
</dbReference>
<reference evidence="20 21" key="1">
    <citation type="journal article" date="2015" name="Plant Cell">
        <title>Oil accumulation by the oleaginous diatom Fistulifera solaris as revealed by the genome and transcriptome.</title>
        <authorList>
            <person name="Tanaka T."/>
            <person name="Maeda Y."/>
            <person name="Veluchamy A."/>
            <person name="Tanaka M."/>
            <person name="Abida H."/>
            <person name="Marechal E."/>
            <person name="Bowler C."/>
            <person name="Muto M."/>
            <person name="Sunaga Y."/>
            <person name="Tanaka M."/>
            <person name="Yoshino T."/>
            <person name="Taniguchi T."/>
            <person name="Fukuda Y."/>
            <person name="Nemoto M."/>
            <person name="Matsumoto M."/>
            <person name="Wong P.S."/>
            <person name="Aburatani S."/>
            <person name="Fujibuchi W."/>
        </authorList>
    </citation>
    <scope>NUCLEOTIDE SEQUENCE [LARGE SCALE GENOMIC DNA]</scope>
    <source>
        <strain evidence="20 21">JPCC DA0580</strain>
    </source>
</reference>
<evidence type="ECO:0000256" key="8">
    <source>
        <dbReference type="ARBA" id="ARBA00022759"/>
    </source>
</evidence>
<evidence type="ECO:0000313" key="21">
    <source>
        <dbReference type="Proteomes" id="UP000198406"/>
    </source>
</evidence>
<dbReference type="GO" id="GO:0000723">
    <property type="term" value="P:telomere maintenance"/>
    <property type="evidence" value="ECO:0007669"/>
    <property type="project" value="TreeGrafter"/>
</dbReference>
<dbReference type="GO" id="GO:0097552">
    <property type="term" value="P:mitochondrial double-strand break repair via homologous recombination"/>
    <property type="evidence" value="ECO:0007669"/>
    <property type="project" value="TreeGrafter"/>
</dbReference>
<organism evidence="20 21">
    <name type="scientific">Fistulifera solaris</name>
    <name type="common">Oleaginous diatom</name>
    <dbReference type="NCBI Taxonomy" id="1519565"/>
    <lineage>
        <taxon>Eukaryota</taxon>
        <taxon>Sar</taxon>
        <taxon>Stramenopiles</taxon>
        <taxon>Ochrophyta</taxon>
        <taxon>Bacillariophyta</taxon>
        <taxon>Bacillariophyceae</taxon>
        <taxon>Bacillariophycidae</taxon>
        <taxon>Naviculales</taxon>
        <taxon>Naviculaceae</taxon>
        <taxon>Fistulifera</taxon>
    </lineage>
</organism>
<evidence type="ECO:0000256" key="9">
    <source>
        <dbReference type="ARBA" id="ARBA00022763"/>
    </source>
</evidence>
<keyword evidence="7" id="KW-0479">Metal-binding</keyword>
<evidence type="ECO:0000256" key="5">
    <source>
        <dbReference type="ARBA" id="ARBA00022454"/>
    </source>
</evidence>
<dbReference type="InterPro" id="IPR004843">
    <property type="entry name" value="Calcineurin-like_PHP"/>
</dbReference>
<dbReference type="OrthoDB" id="30417at2759"/>
<comment type="cofactor">
    <cofactor evidence="1 16">
        <name>Mn(2+)</name>
        <dbReference type="ChEBI" id="CHEBI:29035"/>
    </cofactor>
</comment>
<dbReference type="FunCoup" id="A0A1Z5KJT0">
    <property type="interactions" value="16"/>
</dbReference>
<dbReference type="InterPro" id="IPR029052">
    <property type="entry name" value="Metallo-depent_PP-like"/>
</dbReference>
<evidence type="ECO:0000256" key="16">
    <source>
        <dbReference type="PIRNR" id="PIRNR000882"/>
    </source>
</evidence>
<evidence type="ECO:0000256" key="10">
    <source>
        <dbReference type="ARBA" id="ARBA00022801"/>
    </source>
</evidence>
<feature type="region of interest" description="Disordered" evidence="18">
    <location>
        <begin position="213"/>
        <end position="234"/>
    </location>
</feature>
<sequence length="820" mass="92881">MSDDEEELSPVLEIPNEDTLRIMVSTDNHLGYNERDAVRGMDSFAAFEEVLYLAKKYQCDMVLLAGDLFHENRPSRATLFRTMKIVRKYCMGDNPVRIQILSDPTKNFASNHVVNYQDPNYSVDLPIFSIHGNHDDPIRDGKGTTFLASLDLLAACNLINYIGKQDKIEQIEIAPVILKKGETQLCLYSLGSMRDERLHRMFKNQKVRFLRPQQDIDQQNHRQTNNPDEDDEENDDTQGFFNIFMLHQNRDLGRGKNCVQETMIPEWIDLVVWGHEHECIVDLFESVVGTFRITQPGSSVATSLIAGEAARKKVGVLDIKGKQYRLIPVPLTQVRPFVTAEISLQEHREQLDPEDPRVDEHVATVLQEEVKVMVCSAQDKRRDLLQEARRLGNDAGDNDSPLMHQLEKPGEPLVRLRVEHTGFSTLSNQRFGAHFVGQVANPEDILLFHRRKDPSKAAATRKAKVTSAPIAPEVLKDTDMDDIVNGILEGPETQLKLLDEKVLAEAMENFVEKKVITSLDEAADRMLSKRQKALLTRKVDDDDDDEKPYRSKQGKSNDSLVEQSMESEVQVTGGRSKSQKRTQRQAHTSADDSFDTTEMEDRSVMEDDSVEEVINRASNSNRHKKRGRENDDPKEDGTSKRGKAKTTKGNDNGEWMNSELSFVGDAKRKAARRKALDELSDIEEADFDPPTKSKSTRRNTRGKRVDYSIDDDDENPHSDDDPDIVSVPEDEDDDNNLMDDDSDSHGRGKKRRKTPPANRSRAQKPAGRKTAPVKKTSATKYRSTAKDKFADSDDDVSRGDVNNSMDLDEDWGTAKTRSQF</sequence>
<dbReference type="Pfam" id="PF04152">
    <property type="entry name" value="Mre11_DNA_bind"/>
    <property type="match status" value="1"/>
</dbReference>
<feature type="active site" description="Proton donor" evidence="17">
    <location>
        <position position="134"/>
    </location>
</feature>
<keyword evidence="15 16" id="KW-0469">Meiosis</keyword>
<evidence type="ECO:0000256" key="6">
    <source>
        <dbReference type="ARBA" id="ARBA00022722"/>
    </source>
</evidence>
<dbReference type="PIRSF" id="PIRSF000882">
    <property type="entry name" value="DSB_repair_MRE11"/>
    <property type="match status" value="1"/>
</dbReference>
<evidence type="ECO:0000256" key="11">
    <source>
        <dbReference type="ARBA" id="ARBA00022839"/>
    </source>
</evidence>
<dbReference type="GO" id="GO:0030145">
    <property type="term" value="F:manganese ion binding"/>
    <property type="evidence" value="ECO:0007669"/>
    <property type="project" value="UniProtKB-UniRule"/>
</dbReference>
<evidence type="ECO:0000259" key="19">
    <source>
        <dbReference type="SMART" id="SM01347"/>
    </source>
</evidence>
<keyword evidence="14 16" id="KW-0539">Nucleus</keyword>
<keyword evidence="10 16" id="KW-0378">Hydrolase</keyword>
<dbReference type="AlphaFoldDB" id="A0A1Z5KJT0"/>
<evidence type="ECO:0000256" key="4">
    <source>
        <dbReference type="ARBA" id="ARBA00009028"/>
    </source>
</evidence>
<protein>
    <recommendedName>
        <fullName evidence="16">Double-strand break repair protein</fullName>
    </recommendedName>
</protein>
<evidence type="ECO:0000256" key="1">
    <source>
        <dbReference type="ARBA" id="ARBA00001936"/>
    </source>
</evidence>
<evidence type="ECO:0000256" key="3">
    <source>
        <dbReference type="ARBA" id="ARBA00004286"/>
    </source>
</evidence>
<evidence type="ECO:0000256" key="15">
    <source>
        <dbReference type="ARBA" id="ARBA00023254"/>
    </source>
</evidence>
<dbReference type="GO" id="GO:0007095">
    <property type="term" value="P:mitotic G2 DNA damage checkpoint signaling"/>
    <property type="evidence" value="ECO:0007669"/>
    <property type="project" value="TreeGrafter"/>
</dbReference>
<keyword evidence="6 16" id="KW-0540">Nuclease</keyword>
<feature type="compositionally biased region" description="Polar residues" evidence="18">
    <location>
        <begin position="554"/>
        <end position="576"/>
    </location>
</feature>
<dbReference type="GO" id="GO:0000014">
    <property type="term" value="F:single-stranded DNA endodeoxyribonuclease activity"/>
    <property type="evidence" value="ECO:0007669"/>
    <property type="project" value="TreeGrafter"/>
</dbReference>
<dbReference type="InterPro" id="IPR007281">
    <property type="entry name" value="Mre11_DNA-bd"/>
</dbReference>
<keyword evidence="9 16" id="KW-0227">DNA damage</keyword>
<dbReference type="SUPFAM" id="SSF56300">
    <property type="entry name" value="Metallo-dependent phosphatases"/>
    <property type="match status" value="1"/>
</dbReference>
<dbReference type="Gene3D" id="3.60.21.10">
    <property type="match status" value="1"/>
</dbReference>
<feature type="compositionally biased region" description="Basic and acidic residues" evidence="18">
    <location>
        <begin position="628"/>
        <end position="639"/>
    </location>
</feature>
<keyword evidence="11 16" id="KW-0269">Exonuclease</keyword>
<dbReference type="GO" id="GO:0006303">
    <property type="term" value="P:double-strand break repair via nonhomologous end joining"/>
    <property type="evidence" value="ECO:0007669"/>
    <property type="project" value="TreeGrafter"/>
</dbReference>
<feature type="domain" description="Mre11 DNA-binding" evidence="19">
    <location>
        <begin position="324"/>
        <end position="510"/>
    </location>
</feature>
<evidence type="ECO:0000256" key="18">
    <source>
        <dbReference type="SAM" id="MobiDB-lite"/>
    </source>
</evidence>
<feature type="compositionally biased region" description="Polar residues" evidence="18">
    <location>
        <begin position="215"/>
        <end position="224"/>
    </location>
</feature>
<dbReference type="CDD" id="cd00840">
    <property type="entry name" value="MPP_Mre11_N"/>
    <property type="match status" value="1"/>
</dbReference>
<evidence type="ECO:0000256" key="7">
    <source>
        <dbReference type="ARBA" id="ARBA00022723"/>
    </source>
</evidence>
<dbReference type="InterPro" id="IPR041796">
    <property type="entry name" value="Mre11_N"/>
</dbReference>
<evidence type="ECO:0000256" key="14">
    <source>
        <dbReference type="ARBA" id="ARBA00023242"/>
    </source>
</evidence>
<comment type="caution">
    <text evidence="20">The sequence shown here is derived from an EMBL/GenBank/DDBJ whole genome shotgun (WGS) entry which is preliminary data.</text>
</comment>
<dbReference type="PANTHER" id="PTHR10139:SF1">
    <property type="entry name" value="DOUBLE-STRAND BREAK REPAIR PROTEIN MRE11"/>
    <property type="match status" value="1"/>
</dbReference>
<evidence type="ECO:0000256" key="12">
    <source>
        <dbReference type="ARBA" id="ARBA00023204"/>
    </source>
</evidence>
<evidence type="ECO:0000256" key="17">
    <source>
        <dbReference type="PIRSR" id="PIRSR000882-1"/>
    </source>
</evidence>
<dbReference type="InterPro" id="IPR003701">
    <property type="entry name" value="Mre11"/>
</dbReference>
<keyword evidence="13 16" id="KW-0464">Manganese</keyword>
<dbReference type="GO" id="GO:0042138">
    <property type="term" value="P:meiotic DNA double-strand break formation"/>
    <property type="evidence" value="ECO:0007669"/>
    <property type="project" value="TreeGrafter"/>
</dbReference>
<evidence type="ECO:0000256" key="13">
    <source>
        <dbReference type="ARBA" id="ARBA00023211"/>
    </source>
</evidence>
<dbReference type="Proteomes" id="UP000198406">
    <property type="component" value="Unassembled WGS sequence"/>
</dbReference>
<dbReference type="GO" id="GO:0000724">
    <property type="term" value="P:double-strand break repair via homologous recombination"/>
    <property type="evidence" value="ECO:0007669"/>
    <property type="project" value="TreeGrafter"/>
</dbReference>
<evidence type="ECO:0000313" key="20">
    <source>
        <dbReference type="EMBL" id="GAX26570.1"/>
    </source>
</evidence>
<dbReference type="Pfam" id="PF00149">
    <property type="entry name" value="Metallophos"/>
    <property type="match status" value="1"/>
</dbReference>
<comment type="function">
    <text evidence="16">Core component of the MRN complex, which plays a central role in double-strand break (DSB) repair, DNA recombination, maintenance of telomere integrity and meiosis. The MRN complex is involved in the repair of DNA double-strand breaks (DSBs) via homologous recombination (HR), an error-free mechanism which primarily occurs during S and G2 phases. The complex (1) mediates the end resection of damaged DNA, which generates proper single-stranded DNA, a key initial steps in HR, and is (2) required for the recruitment of other repair factors and efficient activation of ATM and ATR upon DNA damage. Within the MRN complex, MRE11 possesses both single-strand endonuclease activity and double-strand-specific 3'-5' exonuclease activity. MRE11 first endonucleolytically cleaves the 5' strand at DNA DSB ends to prevent non-homologous end joining (NHEJ) and licence HR. It then generates a single-stranded DNA gap via 3' to 5' exonucleolytic degradation, which is required for single-strand invasion and recombination.</text>
</comment>
<dbReference type="InParanoid" id="A0A1Z5KJT0"/>